<protein>
    <submittedName>
        <fullName evidence="2">Uncharacterized protein</fullName>
    </submittedName>
</protein>
<organism evidence="2">
    <name type="scientific">Amphimedon queenslandica</name>
    <name type="common">Sponge</name>
    <dbReference type="NCBI Taxonomy" id="400682"/>
    <lineage>
        <taxon>Eukaryota</taxon>
        <taxon>Metazoa</taxon>
        <taxon>Porifera</taxon>
        <taxon>Demospongiae</taxon>
        <taxon>Heteroscleromorpha</taxon>
        <taxon>Haplosclerida</taxon>
        <taxon>Niphatidae</taxon>
        <taxon>Amphimedon</taxon>
    </lineage>
</organism>
<feature type="region of interest" description="Disordered" evidence="1">
    <location>
        <begin position="84"/>
        <end position="103"/>
    </location>
</feature>
<evidence type="ECO:0000256" key="1">
    <source>
        <dbReference type="SAM" id="MobiDB-lite"/>
    </source>
</evidence>
<dbReference type="AlphaFoldDB" id="A0A1X7U9M4"/>
<dbReference type="InParanoid" id="A0A1X7U9M4"/>
<dbReference type="EnsemblMetazoa" id="Aqu2.1.24657_001">
    <property type="protein sequence ID" value="Aqu2.1.24657_001"/>
    <property type="gene ID" value="Aqu2.1.24657"/>
</dbReference>
<sequence>MCSSESVASNVSEFESTSLIGAVYCFQGGFGLYPLLDLQETTYSPSPRLTRSQSFDLSLAANEVESDGHDKRQECWSLVSHDGKQLQNSVKKSGDHRPRPASEDELWYRARPRAFAFCNDQMKYDRRRQLESLNLHISGLHVDTDRTRFHFKLINCIKMFFSF</sequence>
<reference evidence="2" key="1">
    <citation type="submission" date="2017-05" db="UniProtKB">
        <authorList>
            <consortium name="EnsemblMetazoa"/>
        </authorList>
    </citation>
    <scope>IDENTIFICATION</scope>
</reference>
<evidence type="ECO:0000313" key="2">
    <source>
        <dbReference type="EnsemblMetazoa" id="Aqu2.1.24657_001"/>
    </source>
</evidence>
<name>A0A1X7U9M4_AMPQE</name>
<accession>A0A1X7U9M4</accession>
<feature type="compositionally biased region" description="Basic and acidic residues" evidence="1">
    <location>
        <begin position="92"/>
        <end position="103"/>
    </location>
</feature>
<proteinExistence type="predicted"/>